<name>A0A2I0HLI2_PUNGR</name>
<keyword evidence="3" id="KW-1185">Reference proteome</keyword>
<protein>
    <submittedName>
        <fullName evidence="2">Uncharacterized protein</fullName>
    </submittedName>
</protein>
<dbReference type="Proteomes" id="UP000233551">
    <property type="component" value="Unassembled WGS sequence"/>
</dbReference>
<sequence length="82" mass="9109">MDLACNQSLISSEEAVVGQWRAEQSSQTDGRRHIRDQIPGTVIVKVIPYGETSGAYPGQEYSNQKIPPLSYRPIPRAFPPPQ</sequence>
<evidence type="ECO:0000313" key="3">
    <source>
        <dbReference type="Proteomes" id="UP000233551"/>
    </source>
</evidence>
<evidence type="ECO:0000313" key="2">
    <source>
        <dbReference type="EMBL" id="PKI32564.1"/>
    </source>
</evidence>
<dbReference type="EMBL" id="PGOL01007516">
    <property type="protein sequence ID" value="PKI32564.1"/>
    <property type="molecule type" value="Genomic_DNA"/>
</dbReference>
<feature type="region of interest" description="Disordered" evidence="1">
    <location>
        <begin position="53"/>
        <end position="82"/>
    </location>
</feature>
<gene>
    <name evidence="2" type="ORF">CRG98_047027</name>
</gene>
<comment type="caution">
    <text evidence="2">The sequence shown here is derived from an EMBL/GenBank/DDBJ whole genome shotgun (WGS) entry which is preliminary data.</text>
</comment>
<proteinExistence type="predicted"/>
<organism evidence="2 3">
    <name type="scientific">Punica granatum</name>
    <name type="common">Pomegranate</name>
    <dbReference type="NCBI Taxonomy" id="22663"/>
    <lineage>
        <taxon>Eukaryota</taxon>
        <taxon>Viridiplantae</taxon>
        <taxon>Streptophyta</taxon>
        <taxon>Embryophyta</taxon>
        <taxon>Tracheophyta</taxon>
        <taxon>Spermatophyta</taxon>
        <taxon>Magnoliopsida</taxon>
        <taxon>eudicotyledons</taxon>
        <taxon>Gunneridae</taxon>
        <taxon>Pentapetalae</taxon>
        <taxon>rosids</taxon>
        <taxon>malvids</taxon>
        <taxon>Myrtales</taxon>
        <taxon>Lythraceae</taxon>
        <taxon>Punica</taxon>
    </lineage>
</organism>
<evidence type="ECO:0000256" key="1">
    <source>
        <dbReference type="SAM" id="MobiDB-lite"/>
    </source>
</evidence>
<dbReference type="AlphaFoldDB" id="A0A2I0HLI2"/>
<accession>A0A2I0HLI2</accession>
<reference evidence="2 3" key="1">
    <citation type="submission" date="2017-11" db="EMBL/GenBank/DDBJ databases">
        <title>De-novo sequencing of pomegranate (Punica granatum L.) genome.</title>
        <authorList>
            <person name="Akparov Z."/>
            <person name="Amiraslanov A."/>
            <person name="Hajiyeva S."/>
            <person name="Abbasov M."/>
            <person name="Kaur K."/>
            <person name="Hamwieh A."/>
            <person name="Solovyev V."/>
            <person name="Salamov A."/>
            <person name="Braich B."/>
            <person name="Kosarev P."/>
            <person name="Mahmoud A."/>
            <person name="Hajiyev E."/>
            <person name="Babayeva S."/>
            <person name="Izzatullayeva V."/>
            <person name="Mammadov A."/>
            <person name="Mammadov A."/>
            <person name="Sharifova S."/>
            <person name="Ojaghi J."/>
            <person name="Eynullazada K."/>
            <person name="Bayramov B."/>
            <person name="Abdulazimova A."/>
            <person name="Shahmuradov I."/>
        </authorList>
    </citation>
    <scope>NUCLEOTIDE SEQUENCE [LARGE SCALE GENOMIC DNA]</scope>
    <source>
        <strain evidence="3">cv. AG2017</strain>
        <tissue evidence="2">Leaf</tissue>
    </source>
</reference>